<dbReference type="InterPro" id="IPR000471">
    <property type="entry name" value="Interferon_alpha/beta/delta"/>
</dbReference>
<dbReference type="InterPro" id="IPR009079">
    <property type="entry name" value="4_helix_cytokine-like_core"/>
</dbReference>
<dbReference type="OrthoDB" id="9833506at2759"/>
<comment type="subcellular location">
    <subcellularLocation>
        <location evidence="1">Secreted</location>
    </subcellularLocation>
</comment>
<evidence type="ECO:0000256" key="7">
    <source>
        <dbReference type="ARBA" id="ARBA00023157"/>
    </source>
</evidence>
<dbReference type="PANTHER" id="PTHR11691">
    <property type="entry name" value="TYPE I INTERFERON"/>
    <property type="match status" value="1"/>
</dbReference>
<evidence type="ECO:0000256" key="2">
    <source>
        <dbReference type="ARBA" id="ARBA00011033"/>
    </source>
</evidence>
<name>A0A7R8C358_CAVPO</name>
<gene>
    <name evidence="10" type="primary">IF1AJ4</name>
</gene>
<dbReference type="PROSITE" id="PS00252">
    <property type="entry name" value="INTERFERON_A_B_D"/>
    <property type="match status" value="1"/>
</dbReference>
<dbReference type="SUPFAM" id="SSF47266">
    <property type="entry name" value="4-helical cytokines"/>
    <property type="match status" value="1"/>
</dbReference>
<feature type="signal peptide" evidence="9">
    <location>
        <begin position="1"/>
        <end position="21"/>
    </location>
</feature>
<dbReference type="Pfam" id="PF00143">
    <property type="entry name" value="Interferon"/>
    <property type="match status" value="1"/>
</dbReference>
<feature type="chain" id="PRO_5031326876" evidence="9">
    <location>
        <begin position="22"/>
        <end position="186"/>
    </location>
</feature>
<comment type="similarity">
    <text evidence="2 8">Belongs to the alpha/beta interferon family.</text>
</comment>
<dbReference type="GO" id="GO:0005125">
    <property type="term" value="F:cytokine activity"/>
    <property type="evidence" value="ECO:0007669"/>
    <property type="project" value="UniProtKB-KW"/>
</dbReference>
<dbReference type="GO" id="GO:0051607">
    <property type="term" value="P:defense response to virus"/>
    <property type="evidence" value="ECO:0007669"/>
    <property type="project" value="UniProtKB-KW"/>
</dbReference>
<sequence length="186" mass="21374">MAWPLTGLMALTVLTIMASCSLDCTLPRTYMQWNTTALRPQDKMNRTIPFSCLKHRQDFGLALLDFDGKQVQKTQALSVLHEMTTQSLNFLSQNSHAAWNQSVLRTFCDALRDQMNDLKACLTKETGLEDPSLLHEDSRNAVKKYFRGITDYLKEKSYSPCAWEVVGAEFFRSFSSSEELWRKMQD</sequence>
<dbReference type="EMBL" id="LR761045">
    <property type="protein sequence ID" value="CAB0000219.1"/>
    <property type="molecule type" value="Genomic_DNA"/>
</dbReference>
<organism evidence="10">
    <name type="scientific">Cavia porcellus</name>
    <name type="common">Guinea pig</name>
    <dbReference type="NCBI Taxonomy" id="10141"/>
    <lineage>
        <taxon>Eukaryota</taxon>
        <taxon>Metazoa</taxon>
        <taxon>Chordata</taxon>
        <taxon>Craniata</taxon>
        <taxon>Vertebrata</taxon>
        <taxon>Euteleostomi</taxon>
        <taxon>Mammalia</taxon>
        <taxon>Eutheria</taxon>
        <taxon>Euarchontoglires</taxon>
        <taxon>Glires</taxon>
        <taxon>Rodentia</taxon>
        <taxon>Hystricomorpha</taxon>
        <taxon>Caviidae</taxon>
        <taxon>Cavia</taxon>
    </lineage>
</organism>
<evidence type="ECO:0000256" key="6">
    <source>
        <dbReference type="ARBA" id="ARBA00023118"/>
    </source>
</evidence>
<dbReference type="Gene3D" id="1.20.1250.10">
    <property type="match status" value="1"/>
</dbReference>
<dbReference type="SMART" id="SM00076">
    <property type="entry name" value="IFabd"/>
    <property type="match status" value="1"/>
</dbReference>
<reference evidence="10" key="1">
    <citation type="journal article" date="2020" name="Genomics">
        <title>Comparative genomic analysis of eutherian interferon genes.</title>
        <authorList>
            <person name="Premzl M."/>
        </authorList>
    </citation>
    <scope>NUCLEOTIDE SEQUENCE</scope>
</reference>
<evidence type="ECO:0000256" key="4">
    <source>
        <dbReference type="ARBA" id="ARBA00022525"/>
    </source>
</evidence>
<dbReference type="KEGG" id="cpoc:100726990"/>
<dbReference type="AlphaFoldDB" id="A0A7R8C358"/>
<evidence type="ECO:0000256" key="1">
    <source>
        <dbReference type="ARBA" id="ARBA00004613"/>
    </source>
</evidence>
<proteinExistence type="inferred from homology"/>
<dbReference type="FunFam" id="1.20.1250.10:FF:000001">
    <property type="entry name" value="Interferon alpha"/>
    <property type="match status" value="1"/>
</dbReference>
<keyword evidence="4" id="KW-0964">Secreted</keyword>
<keyword evidence="5 9" id="KW-0732">Signal</keyword>
<dbReference type="GeneID" id="100726990"/>
<dbReference type="PANTHER" id="PTHR11691:SF60">
    <property type="entry name" value="INTERFERON ALPHA-5"/>
    <property type="match status" value="1"/>
</dbReference>
<dbReference type="GO" id="GO:0005126">
    <property type="term" value="F:cytokine receptor binding"/>
    <property type="evidence" value="ECO:0007669"/>
    <property type="project" value="InterPro"/>
</dbReference>
<evidence type="ECO:0000256" key="5">
    <source>
        <dbReference type="ARBA" id="ARBA00022729"/>
    </source>
</evidence>
<dbReference type="GO" id="GO:0005615">
    <property type="term" value="C:extracellular space"/>
    <property type="evidence" value="ECO:0007669"/>
    <property type="project" value="UniProtKB-KW"/>
</dbReference>
<evidence type="ECO:0000313" key="10">
    <source>
        <dbReference type="EMBL" id="CAB0000219.1"/>
    </source>
</evidence>
<evidence type="ECO:0000256" key="9">
    <source>
        <dbReference type="SAM" id="SignalP"/>
    </source>
</evidence>
<accession>A0A7R8C358</accession>
<evidence type="ECO:0000256" key="8">
    <source>
        <dbReference type="RuleBase" id="RU000436"/>
    </source>
</evidence>
<dbReference type="PRINTS" id="PR00266">
    <property type="entry name" value="INTERFERONAB"/>
</dbReference>
<evidence type="ECO:0000256" key="3">
    <source>
        <dbReference type="ARBA" id="ARBA00022514"/>
    </source>
</evidence>
<keyword evidence="3 8" id="KW-0202">Cytokine</keyword>
<keyword evidence="7" id="KW-1015">Disulfide bond</keyword>
<protein>
    <submittedName>
        <fullName evidence="10">Interferon 1AJ4</fullName>
    </submittedName>
</protein>
<keyword evidence="6 8" id="KW-0051">Antiviral defense</keyword>